<sequence length="190" mass="21265">MSFIKLLLVLAMLHPLSAKAEILTHLGFNYEEEKVDQGSVGEVQQTRQTLNLGIGYLFDFGLFLGLKYYQKNVINDLTVTVASTTVTTSTKDLTSGSGMTLGYYVDFGLVLQYSYLFQDPKRESADVTYSGGTASVIDLAYVYWIGNFAFGPQLTQTTFTYEEQEDAGVVTEIDITHTHLMPMIALWFKF</sequence>
<dbReference type="AlphaFoldDB" id="A0A1Y6BCN9"/>
<name>A0A1Y6BCN9_9BACT</name>
<evidence type="ECO:0000313" key="3">
    <source>
        <dbReference type="Proteomes" id="UP000192907"/>
    </source>
</evidence>
<reference evidence="3" key="1">
    <citation type="submission" date="2017-04" db="EMBL/GenBank/DDBJ databases">
        <authorList>
            <person name="Varghese N."/>
            <person name="Submissions S."/>
        </authorList>
    </citation>
    <scope>NUCLEOTIDE SEQUENCE [LARGE SCALE GENOMIC DNA]</scope>
    <source>
        <strain evidence="3">RKEM611</strain>
    </source>
</reference>
<protein>
    <recommendedName>
        <fullName evidence="4">Outer membrane protein beta-barrel domain-containing protein</fullName>
    </recommendedName>
</protein>
<dbReference type="EMBL" id="FWZT01000004">
    <property type="protein sequence ID" value="SMF04616.1"/>
    <property type="molecule type" value="Genomic_DNA"/>
</dbReference>
<evidence type="ECO:0008006" key="4">
    <source>
        <dbReference type="Google" id="ProtNLM"/>
    </source>
</evidence>
<feature type="signal peptide" evidence="1">
    <location>
        <begin position="1"/>
        <end position="20"/>
    </location>
</feature>
<keyword evidence="1" id="KW-0732">Signal</keyword>
<evidence type="ECO:0000313" key="2">
    <source>
        <dbReference type="EMBL" id="SMF04616.1"/>
    </source>
</evidence>
<dbReference type="RefSeq" id="WP_132317053.1">
    <property type="nucleotide sequence ID" value="NZ_FWZT01000004.1"/>
</dbReference>
<organism evidence="2 3">
    <name type="scientific">Pseudobacteriovorax antillogorgiicola</name>
    <dbReference type="NCBI Taxonomy" id="1513793"/>
    <lineage>
        <taxon>Bacteria</taxon>
        <taxon>Pseudomonadati</taxon>
        <taxon>Bdellovibrionota</taxon>
        <taxon>Oligoflexia</taxon>
        <taxon>Oligoflexales</taxon>
        <taxon>Pseudobacteriovoracaceae</taxon>
        <taxon>Pseudobacteriovorax</taxon>
    </lineage>
</organism>
<gene>
    <name evidence="2" type="ORF">SAMN06296036_1045</name>
</gene>
<feature type="chain" id="PRO_5012915646" description="Outer membrane protein beta-barrel domain-containing protein" evidence="1">
    <location>
        <begin position="21"/>
        <end position="190"/>
    </location>
</feature>
<evidence type="ECO:0000256" key="1">
    <source>
        <dbReference type="SAM" id="SignalP"/>
    </source>
</evidence>
<proteinExistence type="predicted"/>
<accession>A0A1Y6BCN9</accession>
<dbReference type="Proteomes" id="UP000192907">
    <property type="component" value="Unassembled WGS sequence"/>
</dbReference>
<keyword evidence="3" id="KW-1185">Reference proteome</keyword>